<evidence type="ECO:0000256" key="3">
    <source>
        <dbReference type="ARBA" id="ARBA00023163"/>
    </source>
</evidence>
<dbReference type="GO" id="GO:0003677">
    <property type="term" value="F:DNA binding"/>
    <property type="evidence" value="ECO:0007669"/>
    <property type="project" value="UniProtKB-KW"/>
</dbReference>
<keyword evidence="1" id="KW-0805">Transcription regulation</keyword>
<dbReference type="PRINTS" id="PR00778">
    <property type="entry name" value="HTHARSR"/>
</dbReference>
<dbReference type="GO" id="GO:0003700">
    <property type="term" value="F:DNA-binding transcription factor activity"/>
    <property type="evidence" value="ECO:0007669"/>
    <property type="project" value="InterPro"/>
</dbReference>
<gene>
    <name evidence="5" type="ORF">COV05_00850</name>
</gene>
<name>A0A2M8LI84_9BACT</name>
<dbReference type="Pfam" id="PF13412">
    <property type="entry name" value="HTH_24"/>
    <property type="match status" value="1"/>
</dbReference>
<dbReference type="InterPro" id="IPR051011">
    <property type="entry name" value="Metal_resp_trans_reg"/>
</dbReference>
<protein>
    <recommendedName>
        <fullName evidence="4">HTH arsR-type domain-containing protein</fullName>
    </recommendedName>
</protein>
<dbReference type="InterPro" id="IPR036388">
    <property type="entry name" value="WH-like_DNA-bd_sf"/>
</dbReference>
<dbReference type="Proteomes" id="UP000231436">
    <property type="component" value="Unassembled WGS sequence"/>
</dbReference>
<sequence length="108" mass="12302">MLTAKELRDNRKLYNGNDAQIVSMFKALNEINRYRILCILTKNPKLSVGDIAEILKISLPLASQHIKILTQCHLLQKVRDGKKVIPQLKQDNPFVKAIVQVIQKAQVN</sequence>
<keyword evidence="3" id="KW-0804">Transcription</keyword>
<dbReference type="PROSITE" id="PS50987">
    <property type="entry name" value="HTH_ARSR_2"/>
    <property type="match status" value="1"/>
</dbReference>
<dbReference type="InterPro" id="IPR011991">
    <property type="entry name" value="ArsR-like_HTH"/>
</dbReference>
<dbReference type="InterPro" id="IPR036390">
    <property type="entry name" value="WH_DNA-bd_sf"/>
</dbReference>
<dbReference type="SMART" id="SM00418">
    <property type="entry name" value="HTH_ARSR"/>
    <property type="match status" value="1"/>
</dbReference>
<dbReference type="PANTHER" id="PTHR43132:SF6">
    <property type="entry name" value="HTH-TYPE TRANSCRIPTIONAL REPRESSOR CZRA"/>
    <property type="match status" value="1"/>
</dbReference>
<dbReference type="Gene3D" id="1.10.10.10">
    <property type="entry name" value="Winged helix-like DNA-binding domain superfamily/Winged helix DNA-binding domain"/>
    <property type="match status" value="1"/>
</dbReference>
<dbReference type="EMBL" id="PFEU01000006">
    <property type="protein sequence ID" value="PJE77144.1"/>
    <property type="molecule type" value="Genomic_DNA"/>
</dbReference>
<dbReference type="SUPFAM" id="SSF46785">
    <property type="entry name" value="Winged helix' DNA-binding domain"/>
    <property type="match status" value="1"/>
</dbReference>
<reference evidence="6" key="1">
    <citation type="submission" date="2017-09" db="EMBL/GenBank/DDBJ databases">
        <title>Depth-based differentiation of microbial function through sediment-hosted aquifers and enrichment of novel symbionts in the deep terrestrial subsurface.</title>
        <authorList>
            <person name="Probst A.J."/>
            <person name="Ladd B."/>
            <person name="Jarett J.K."/>
            <person name="Geller-Mcgrath D.E."/>
            <person name="Sieber C.M.K."/>
            <person name="Emerson J.B."/>
            <person name="Anantharaman K."/>
            <person name="Thomas B.C."/>
            <person name="Malmstrom R."/>
            <person name="Stieglmeier M."/>
            <person name="Klingl A."/>
            <person name="Woyke T."/>
            <person name="Ryan C.M."/>
            <person name="Banfield J.F."/>
        </authorList>
    </citation>
    <scope>NUCLEOTIDE SEQUENCE [LARGE SCALE GENOMIC DNA]</scope>
</reference>
<evidence type="ECO:0000313" key="5">
    <source>
        <dbReference type="EMBL" id="PJE77144.1"/>
    </source>
</evidence>
<proteinExistence type="predicted"/>
<accession>A0A2M8LI84</accession>
<organism evidence="5 6">
    <name type="scientific">Candidatus Uhrbacteria bacterium CG10_big_fil_rev_8_21_14_0_10_48_16</name>
    <dbReference type="NCBI Taxonomy" id="1975038"/>
    <lineage>
        <taxon>Bacteria</taxon>
        <taxon>Candidatus Uhriibacteriota</taxon>
    </lineage>
</organism>
<evidence type="ECO:0000313" key="6">
    <source>
        <dbReference type="Proteomes" id="UP000231436"/>
    </source>
</evidence>
<comment type="caution">
    <text evidence="5">The sequence shown here is derived from an EMBL/GenBank/DDBJ whole genome shotgun (WGS) entry which is preliminary data.</text>
</comment>
<evidence type="ECO:0000256" key="1">
    <source>
        <dbReference type="ARBA" id="ARBA00023015"/>
    </source>
</evidence>
<dbReference type="NCBIfam" id="NF033788">
    <property type="entry name" value="HTH_metalloreg"/>
    <property type="match status" value="1"/>
</dbReference>
<evidence type="ECO:0000256" key="2">
    <source>
        <dbReference type="ARBA" id="ARBA00023125"/>
    </source>
</evidence>
<evidence type="ECO:0000259" key="4">
    <source>
        <dbReference type="PROSITE" id="PS50987"/>
    </source>
</evidence>
<dbReference type="CDD" id="cd00090">
    <property type="entry name" value="HTH_ARSR"/>
    <property type="match status" value="1"/>
</dbReference>
<dbReference type="PANTHER" id="PTHR43132">
    <property type="entry name" value="ARSENICAL RESISTANCE OPERON REPRESSOR ARSR-RELATED"/>
    <property type="match status" value="1"/>
</dbReference>
<dbReference type="AlphaFoldDB" id="A0A2M8LI84"/>
<keyword evidence="2" id="KW-0238">DNA-binding</keyword>
<feature type="domain" description="HTH arsR-type" evidence="4">
    <location>
        <begin position="13"/>
        <end position="108"/>
    </location>
</feature>
<dbReference type="InterPro" id="IPR001845">
    <property type="entry name" value="HTH_ArsR_DNA-bd_dom"/>
</dbReference>